<reference evidence="2" key="1">
    <citation type="submission" date="2024-06" db="EMBL/GenBank/DDBJ databases">
        <title>Streptomyces sp. strain HUAS MG91 genome sequences.</title>
        <authorList>
            <person name="Mo P."/>
        </authorList>
    </citation>
    <scope>NUCLEOTIDE SEQUENCE</scope>
    <source>
        <strain evidence="2">HUAS MG91</strain>
    </source>
</reference>
<feature type="compositionally biased region" description="Low complexity" evidence="1">
    <location>
        <begin position="234"/>
        <end position="247"/>
    </location>
</feature>
<feature type="compositionally biased region" description="Gly residues" evidence="1">
    <location>
        <begin position="221"/>
        <end position="233"/>
    </location>
</feature>
<evidence type="ECO:0008006" key="3">
    <source>
        <dbReference type="Google" id="ProtNLM"/>
    </source>
</evidence>
<dbReference type="EMBL" id="CP159534">
    <property type="protein sequence ID" value="XCJ73591.1"/>
    <property type="molecule type" value="Genomic_DNA"/>
</dbReference>
<feature type="compositionally biased region" description="Gly residues" evidence="1">
    <location>
        <begin position="248"/>
        <end position="260"/>
    </location>
</feature>
<organism evidence="2">
    <name type="scientific">Streptomyces tabacisoli</name>
    <dbReference type="NCBI Taxonomy" id="3156398"/>
    <lineage>
        <taxon>Bacteria</taxon>
        <taxon>Bacillati</taxon>
        <taxon>Actinomycetota</taxon>
        <taxon>Actinomycetes</taxon>
        <taxon>Kitasatosporales</taxon>
        <taxon>Streptomycetaceae</taxon>
        <taxon>Streptomyces</taxon>
    </lineage>
</organism>
<feature type="compositionally biased region" description="Polar residues" evidence="1">
    <location>
        <begin position="265"/>
        <end position="284"/>
    </location>
</feature>
<dbReference type="KEGG" id="stac:ABII15_28145"/>
<feature type="compositionally biased region" description="Gly residues" evidence="1">
    <location>
        <begin position="429"/>
        <end position="440"/>
    </location>
</feature>
<protein>
    <recommendedName>
        <fullName evidence="3">PPE family domain-containing protein</fullName>
    </recommendedName>
</protein>
<evidence type="ECO:0000256" key="1">
    <source>
        <dbReference type="SAM" id="MobiDB-lite"/>
    </source>
</evidence>
<name>A0AAU8IZG0_9ACTN</name>
<dbReference type="PRINTS" id="PR01228">
    <property type="entry name" value="EGGSHELL"/>
</dbReference>
<accession>A0AAU8IZG0</accession>
<dbReference type="AlphaFoldDB" id="A0AAU8IZG0"/>
<feature type="compositionally biased region" description="Gly residues" evidence="1">
    <location>
        <begin position="396"/>
        <end position="411"/>
    </location>
</feature>
<dbReference type="RefSeq" id="WP_353945051.1">
    <property type="nucleotide sequence ID" value="NZ_CP159534.1"/>
</dbReference>
<proteinExistence type="predicted"/>
<sequence length="513" mass="48469">MVSDTNPGLLREVSQSWQEVHDELVGSDGNGGLLKQFNDSVKKVLESWKGNSADKFAEEAGKIGQEMAAGGNSAKFTSDAMFSSADNLDQVKTAVGDIDVSWWDEACDSVSDYFSSMDAADFAAVMAAPASFGATAMVSQYRHMQAAQSAQSSVQGDIASGMETKNVISKWSDSMGAKQEAALQAATHLEELAKSYNGVSQQLDEGGGTGSVFTPHPVDTGGVGNTGISGSGGTNPSIPGGTSIPSGAIGGGIGGSGLGGVHSPDISTMPTPNSGISTMPTPGSNPFGGGGSQINTGLDSAGPSLGAGGGAGLGGGAGAGLGAGGGIGAGGAGGGIGGGAGAGLGAGGMAGGLAGGMAGGAAGLGRSAGGAGAGRAGGAAGRAGAGRGMGGMGGGAGGAGAGKGGLGGAGRTGASARAKGGVVGAPKGKTGGAFTPGGSGLRNRGSSASGTGAGAGARGQNGRNGMGPGGAGGRGAGKQRGEGGNSSRRPDYLYEDEETWTPKERKVNPPVIE</sequence>
<gene>
    <name evidence="2" type="ORF">ABII15_28145</name>
</gene>
<feature type="compositionally biased region" description="Low complexity" evidence="1">
    <location>
        <begin position="412"/>
        <end position="428"/>
    </location>
</feature>
<evidence type="ECO:0000313" key="2">
    <source>
        <dbReference type="EMBL" id="XCJ73591.1"/>
    </source>
</evidence>
<feature type="region of interest" description="Disordered" evidence="1">
    <location>
        <begin position="204"/>
        <end position="302"/>
    </location>
</feature>
<feature type="compositionally biased region" description="Gly residues" evidence="1">
    <location>
        <begin position="451"/>
        <end position="484"/>
    </location>
</feature>
<feature type="region of interest" description="Disordered" evidence="1">
    <location>
        <begin position="396"/>
        <end position="513"/>
    </location>
</feature>